<evidence type="ECO:0000256" key="17">
    <source>
        <dbReference type="PROSITE-ProRule" id="PRU10141"/>
    </source>
</evidence>
<dbReference type="CDD" id="cd23509">
    <property type="entry name" value="Gnk2-like"/>
    <property type="match status" value="4"/>
</dbReference>
<dbReference type="PROSITE" id="PS00107">
    <property type="entry name" value="PROTEIN_KINASE_ATP"/>
    <property type="match status" value="2"/>
</dbReference>
<dbReference type="FunFam" id="3.30.430.20:FF:000005">
    <property type="entry name" value="Cysteine-rich receptor-like protein kinase 2"/>
    <property type="match status" value="1"/>
</dbReference>
<keyword evidence="8 17" id="KW-0547">Nucleotide-binding</keyword>
<keyword evidence="3" id="KW-0597">Phosphoprotein</keyword>
<dbReference type="PROSITE" id="PS50011">
    <property type="entry name" value="PROTEIN_KINASE_DOM"/>
    <property type="match status" value="2"/>
</dbReference>
<name>A0A4D6L1D9_VIGUN</name>
<dbReference type="InterPro" id="IPR038408">
    <property type="entry name" value="GNK2_sf"/>
</dbReference>
<keyword evidence="9 22" id="KW-0418">Kinase</keyword>
<dbReference type="InterPro" id="IPR011009">
    <property type="entry name" value="Kinase-like_dom_sf"/>
</dbReference>
<dbReference type="GO" id="GO:0005524">
    <property type="term" value="F:ATP binding"/>
    <property type="evidence" value="ECO:0007669"/>
    <property type="project" value="UniProtKB-UniRule"/>
</dbReference>
<evidence type="ECO:0000256" key="9">
    <source>
        <dbReference type="ARBA" id="ARBA00022777"/>
    </source>
</evidence>
<feature type="transmembrane region" description="Helical" evidence="18">
    <location>
        <begin position="664"/>
        <end position="681"/>
    </location>
</feature>
<dbReference type="PROSITE" id="PS00108">
    <property type="entry name" value="PROTEIN_KINASE_ST"/>
    <property type="match status" value="2"/>
</dbReference>
<feature type="domain" description="Protein kinase" evidence="20">
    <location>
        <begin position="334"/>
        <end position="617"/>
    </location>
</feature>
<keyword evidence="10 17" id="KW-0067">ATP-binding</keyword>
<evidence type="ECO:0000256" key="12">
    <source>
        <dbReference type="ARBA" id="ARBA00023136"/>
    </source>
</evidence>
<evidence type="ECO:0000259" key="21">
    <source>
        <dbReference type="PROSITE" id="PS51473"/>
    </source>
</evidence>
<feature type="signal peptide" evidence="19">
    <location>
        <begin position="1"/>
        <end position="22"/>
    </location>
</feature>
<feature type="transmembrane region" description="Helical" evidence="18">
    <location>
        <begin position="916"/>
        <end position="940"/>
    </location>
</feature>
<evidence type="ECO:0000256" key="6">
    <source>
        <dbReference type="ARBA" id="ARBA00022729"/>
    </source>
</evidence>
<evidence type="ECO:0000313" key="23">
    <source>
        <dbReference type="Proteomes" id="UP000501690"/>
    </source>
</evidence>
<dbReference type="PROSITE" id="PS51473">
    <property type="entry name" value="GNK2"/>
    <property type="match status" value="4"/>
</dbReference>
<keyword evidence="2" id="KW-0723">Serine/threonine-protein kinase</keyword>
<evidence type="ECO:0000256" key="1">
    <source>
        <dbReference type="ARBA" id="ARBA00004167"/>
    </source>
</evidence>
<keyword evidence="5 18" id="KW-0812">Transmembrane</keyword>
<feature type="binding site" evidence="17">
    <location>
        <position position="362"/>
    </location>
    <ligand>
        <name>ATP</name>
        <dbReference type="ChEBI" id="CHEBI:30616"/>
    </ligand>
</feature>
<comment type="catalytic activity">
    <reaction evidence="15">
        <text>L-seryl-[protein] + ATP = O-phospho-L-seryl-[protein] + ADP + H(+)</text>
        <dbReference type="Rhea" id="RHEA:17989"/>
        <dbReference type="Rhea" id="RHEA-COMP:9863"/>
        <dbReference type="Rhea" id="RHEA-COMP:11604"/>
        <dbReference type="ChEBI" id="CHEBI:15378"/>
        <dbReference type="ChEBI" id="CHEBI:29999"/>
        <dbReference type="ChEBI" id="CHEBI:30616"/>
        <dbReference type="ChEBI" id="CHEBI:83421"/>
        <dbReference type="ChEBI" id="CHEBI:456216"/>
    </reaction>
</comment>
<dbReference type="PANTHER" id="PTHR47973">
    <property type="entry name" value="CYSTEINE-RICH RECEPTOR-LIKE PROTEIN KINASE 3"/>
    <property type="match status" value="1"/>
</dbReference>
<dbReference type="FunFam" id="3.30.200.20:FF:001208">
    <property type="entry name" value="Putative DUF26-domain receptor-like protein kinase family protein"/>
    <property type="match status" value="2"/>
</dbReference>
<dbReference type="SMART" id="SM00220">
    <property type="entry name" value="S_TKc"/>
    <property type="match status" value="2"/>
</dbReference>
<keyword evidence="11 18" id="KW-1133">Transmembrane helix</keyword>
<evidence type="ECO:0000256" key="16">
    <source>
        <dbReference type="ARBA" id="ARBA00047951"/>
    </source>
</evidence>
<comment type="catalytic activity">
    <reaction evidence="16">
        <text>L-threonyl-[protein] + ATP = O-phospho-L-threonyl-[protein] + ADP + H(+)</text>
        <dbReference type="Rhea" id="RHEA:46608"/>
        <dbReference type="Rhea" id="RHEA-COMP:11060"/>
        <dbReference type="Rhea" id="RHEA-COMP:11605"/>
        <dbReference type="ChEBI" id="CHEBI:15378"/>
        <dbReference type="ChEBI" id="CHEBI:30013"/>
        <dbReference type="ChEBI" id="CHEBI:30616"/>
        <dbReference type="ChEBI" id="CHEBI:61977"/>
        <dbReference type="ChEBI" id="CHEBI:456216"/>
    </reaction>
</comment>
<organism evidence="22 23">
    <name type="scientific">Vigna unguiculata</name>
    <name type="common">Cowpea</name>
    <dbReference type="NCBI Taxonomy" id="3917"/>
    <lineage>
        <taxon>Eukaryota</taxon>
        <taxon>Viridiplantae</taxon>
        <taxon>Streptophyta</taxon>
        <taxon>Embryophyta</taxon>
        <taxon>Tracheophyta</taxon>
        <taxon>Spermatophyta</taxon>
        <taxon>Magnoliopsida</taxon>
        <taxon>eudicotyledons</taxon>
        <taxon>Gunneridae</taxon>
        <taxon>Pentapetalae</taxon>
        <taxon>rosids</taxon>
        <taxon>fabids</taxon>
        <taxon>Fabales</taxon>
        <taxon>Fabaceae</taxon>
        <taxon>Papilionoideae</taxon>
        <taxon>50 kb inversion clade</taxon>
        <taxon>NPAAA clade</taxon>
        <taxon>indigoferoid/millettioid clade</taxon>
        <taxon>Phaseoleae</taxon>
        <taxon>Vigna</taxon>
    </lineage>
</organism>
<feature type="domain" description="Gnk2-homologous" evidence="21">
    <location>
        <begin position="149"/>
        <end position="252"/>
    </location>
</feature>
<dbReference type="Gene3D" id="3.30.430.20">
    <property type="entry name" value="Gnk2 domain, C-X8-C-X2-C motif"/>
    <property type="match status" value="4"/>
</dbReference>
<evidence type="ECO:0000259" key="20">
    <source>
        <dbReference type="PROSITE" id="PS50011"/>
    </source>
</evidence>
<sequence>MIPSSVSFLLLFLSVFTPSALSDPRAQRAALLCTNRTVSSLSLRQVFIANFLAAMDALTPMTTTRQHGAVVKGSGNVTVYAMGECMKDLSQSDCNVCLAQCKTQLLSCLPFQKGTRGGRLFFDGCYLRYDDYNFFAESFGNQDTTVCGTSGSINSNSNNSVGANSSRIYKANALELVRNLSEVAPKNDGFLVGSVGRKNVSVYGLAQCWEFVNGSACKKCLADAATRVSSCATQEARALNAGCYLRYSAQKFYNNSTDVATSGNHGRRSLSKILAASAAAAALLLVVATVVFFIRKKIVTRRRERRQFGAFLDRVNKSRLNIAYEILEKATDYFNDANKLGQGGSGSVYKGVMPDGTTVAIKRLRFNTTQWVDHFFNEVNLISDIQHKNLVKLLGCSITGPESLLVYEYVPNQSLHDHLSVRRISHPLSWEFRHKIILGIAEGLAYLHEESHLRIIHRDIKLSNILLEEDFTPKIADFGLARLFPEDKSHISTAIAGTLGYMAPEYVIRGKLSEKADVYSFGVLVIEIVSGKRNSSFIMNSSSLLQTVWNLYGSNRLSEVVDPTLEGPFPAEEAYRLLQIGLLCAQASAELRPSMSVVVKMINHSHEIPQPTQPPFINSGSSELSRSGLPGYNFQPGSNTQSSANTMTESLILSSQKMERTSPVVYFQCFIFLLMKVVLVPKTVMAEPRAKTVNITCGNKLEHNSTIFVPNFVATMEKISEQMRTTGYGTAVVGKGGPDTNYGLAQCYGDLSLLDCVLCYAEARTVLPQCFPYNGGRIYLDGCFMRAENYSFYEEYTGPGDMAVCGNTTRKNTGFRAAAKKAVMTAVQAAPNNKGYARTEVAVAGTANDSAYVLANCWRSLDAKSCRACLENASSSILGCLPWSEGRALNTGCFMRYSDTDFLNKEEENGSSGDNVLVIVIVVVSSTIVLVVGVSLLVYIRRHRYVQMKRRGSNDAEKLAKSLHRNSLNFKYSTLEKATNSFDEANKLGQGGFGAVYRGVLPDGREIAIKRLYFNNRHRAADFYNEVNIISSVEHKNLVRLLGCSCSGPESLLIYEFLPNRSLDRFIFDQNKGRELNWDKRYDIMIGTAEGLVYLHENSNIRIIHRDIKASNILLDAKLRAKIADFGLARSFQDDKSHISTAIAGTLGYMAPEYLAHGQLTEKADVYSFGVLLLEIITGRQNNRSKASEYSDSLIIMTWKHFQSGSAEELIDPYLLLDEKHRSNVKNDILRVVQIGLLCTQEMCSLRPCMSKVLKMLTKKEEHVEAPSNPPFIDESTMELHDQNDDPYYPLNVADSLATISHSSFYPSAFEILNSYDLKFMPALKMNKQCIFTGFVHE</sequence>
<keyword evidence="12 18" id="KW-0472">Membrane</keyword>
<feature type="domain" description="Protein kinase" evidence="20">
    <location>
        <begin position="982"/>
        <end position="1237"/>
    </location>
</feature>
<dbReference type="InterPro" id="IPR052059">
    <property type="entry name" value="CR_Ser/Thr_kinase"/>
</dbReference>
<evidence type="ECO:0000256" key="18">
    <source>
        <dbReference type="SAM" id="Phobius"/>
    </source>
</evidence>
<dbReference type="CDD" id="cd14066">
    <property type="entry name" value="STKc_IRAK"/>
    <property type="match status" value="2"/>
</dbReference>
<comment type="subcellular location">
    <subcellularLocation>
        <location evidence="1">Membrane</location>
        <topology evidence="1">Single-pass membrane protein</topology>
    </subcellularLocation>
</comment>
<keyword evidence="4" id="KW-0808">Transferase</keyword>
<dbReference type="Pfam" id="PF01657">
    <property type="entry name" value="Stress-antifung"/>
    <property type="match status" value="4"/>
</dbReference>
<gene>
    <name evidence="22" type="ORF">DEO72_LG2g2652</name>
</gene>
<evidence type="ECO:0000313" key="22">
    <source>
        <dbReference type="EMBL" id="QCD82317.1"/>
    </source>
</evidence>
<feature type="transmembrane region" description="Helical" evidence="18">
    <location>
        <begin position="273"/>
        <end position="294"/>
    </location>
</feature>
<proteinExistence type="predicted"/>
<protein>
    <submittedName>
        <fullName evidence="22">Brassinosteroid insensitive 1-associated receptor kinase 1</fullName>
    </submittedName>
</protein>
<dbReference type="SUPFAM" id="SSF56112">
    <property type="entry name" value="Protein kinase-like (PK-like)"/>
    <property type="match status" value="2"/>
</dbReference>
<evidence type="ECO:0000256" key="8">
    <source>
        <dbReference type="ARBA" id="ARBA00022741"/>
    </source>
</evidence>
<dbReference type="InterPro" id="IPR008271">
    <property type="entry name" value="Ser/Thr_kinase_AS"/>
</dbReference>
<dbReference type="InterPro" id="IPR000719">
    <property type="entry name" value="Prot_kinase_dom"/>
</dbReference>
<accession>A0A4D6L1D9</accession>
<dbReference type="EMBL" id="CP039346">
    <property type="protein sequence ID" value="QCD82317.1"/>
    <property type="molecule type" value="Genomic_DNA"/>
</dbReference>
<dbReference type="FunFam" id="1.10.510.10:FF:000336">
    <property type="entry name" value="Cysteine-rich receptor-like protein kinase 2"/>
    <property type="match status" value="2"/>
</dbReference>
<keyword evidence="7" id="KW-0677">Repeat</keyword>
<feature type="chain" id="PRO_5020027137" evidence="19">
    <location>
        <begin position="23"/>
        <end position="1338"/>
    </location>
</feature>
<evidence type="ECO:0000256" key="13">
    <source>
        <dbReference type="ARBA" id="ARBA00023170"/>
    </source>
</evidence>
<dbReference type="InterPro" id="IPR001245">
    <property type="entry name" value="Ser-Thr/Tyr_kinase_cat_dom"/>
</dbReference>
<dbReference type="Pfam" id="PF07714">
    <property type="entry name" value="PK_Tyr_Ser-Thr"/>
    <property type="match status" value="1"/>
</dbReference>
<dbReference type="InterPro" id="IPR017441">
    <property type="entry name" value="Protein_kinase_ATP_BS"/>
</dbReference>
<dbReference type="Gene3D" id="1.10.510.10">
    <property type="entry name" value="Transferase(Phosphotransferase) domain 1"/>
    <property type="match status" value="2"/>
</dbReference>
<reference evidence="22 23" key="1">
    <citation type="submission" date="2019-04" db="EMBL/GenBank/DDBJ databases">
        <title>An improved genome assembly and genetic linkage map for asparagus bean, Vigna unguiculata ssp. sesquipedialis.</title>
        <authorList>
            <person name="Xia Q."/>
            <person name="Zhang R."/>
            <person name="Dong Y."/>
        </authorList>
    </citation>
    <scope>NUCLEOTIDE SEQUENCE [LARGE SCALE GENOMIC DNA]</scope>
    <source>
        <tissue evidence="22">Leaf</tissue>
    </source>
</reference>
<dbReference type="GO" id="GO:0016020">
    <property type="term" value="C:membrane"/>
    <property type="evidence" value="ECO:0007669"/>
    <property type="project" value="UniProtKB-SubCell"/>
</dbReference>
<feature type="domain" description="Gnk2-homologous" evidence="21">
    <location>
        <begin position="797"/>
        <end position="902"/>
    </location>
</feature>
<keyword evidence="6 19" id="KW-0732">Signal</keyword>
<dbReference type="GO" id="GO:0004674">
    <property type="term" value="F:protein serine/threonine kinase activity"/>
    <property type="evidence" value="ECO:0007669"/>
    <property type="project" value="UniProtKB-KW"/>
</dbReference>
<keyword evidence="13 22" id="KW-0675">Receptor</keyword>
<evidence type="ECO:0000256" key="2">
    <source>
        <dbReference type="ARBA" id="ARBA00022527"/>
    </source>
</evidence>
<feature type="domain" description="Gnk2-homologous" evidence="21">
    <location>
        <begin position="26"/>
        <end position="134"/>
    </location>
</feature>
<feature type="binding site" evidence="17">
    <location>
        <position position="1010"/>
    </location>
    <ligand>
        <name>ATP</name>
        <dbReference type="ChEBI" id="CHEBI:30616"/>
    </ligand>
</feature>
<evidence type="ECO:0000256" key="3">
    <source>
        <dbReference type="ARBA" id="ARBA00022553"/>
    </source>
</evidence>
<dbReference type="InterPro" id="IPR002902">
    <property type="entry name" value="GNK2"/>
</dbReference>
<evidence type="ECO:0000256" key="15">
    <source>
        <dbReference type="ARBA" id="ARBA00047558"/>
    </source>
</evidence>
<evidence type="ECO:0000256" key="4">
    <source>
        <dbReference type="ARBA" id="ARBA00022679"/>
    </source>
</evidence>
<dbReference type="Proteomes" id="UP000501690">
    <property type="component" value="Linkage Group LG2"/>
</dbReference>
<evidence type="ECO:0000256" key="11">
    <source>
        <dbReference type="ARBA" id="ARBA00022989"/>
    </source>
</evidence>
<dbReference type="Pfam" id="PF00069">
    <property type="entry name" value="Pkinase"/>
    <property type="match status" value="1"/>
</dbReference>
<evidence type="ECO:0000256" key="14">
    <source>
        <dbReference type="ARBA" id="ARBA00023180"/>
    </source>
</evidence>
<dbReference type="Gene3D" id="3.30.200.20">
    <property type="entry name" value="Phosphorylase Kinase, domain 1"/>
    <property type="match status" value="2"/>
</dbReference>
<evidence type="ECO:0000256" key="7">
    <source>
        <dbReference type="ARBA" id="ARBA00022737"/>
    </source>
</evidence>
<keyword evidence="23" id="KW-1185">Reference proteome</keyword>
<feature type="domain" description="Gnk2-homologous" evidence="21">
    <location>
        <begin position="690"/>
        <end position="792"/>
    </location>
</feature>
<evidence type="ECO:0000256" key="19">
    <source>
        <dbReference type="SAM" id="SignalP"/>
    </source>
</evidence>
<evidence type="ECO:0000256" key="5">
    <source>
        <dbReference type="ARBA" id="ARBA00022692"/>
    </source>
</evidence>
<dbReference type="FunFam" id="3.30.430.20:FF:000015">
    <property type="entry name" value="Cysteine-rich receptor-like protein kinase 3"/>
    <property type="match status" value="2"/>
</dbReference>
<evidence type="ECO:0000256" key="10">
    <source>
        <dbReference type="ARBA" id="ARBA00022840"/>
    </source>
</evidence>
<keyword evidence="14" id="KW-0325">Glycoprotein</keyword>